<dbReference type="PANTHER" id="PTHR12748">
    <property type="entry name" value="ORIGIN RECOGNITION COMPLEX SUBUNIT 3"/>
    <property type="match status" value="1"/>
</dbReference>
<evidence type="ECO:0000256" key="6">
    <source>
        <dbReference type="SAM" id="MobiDB-lite"/>
    </source>
</evidence>
<evidence type="ECO:0000256" key="1">
    <source>
        <dbReference type="ARBA" id="ARBA00004123"/>
    </source>
</evidence>
<comment type="subcellular location">
    <subcellularLocation>
        <location evidence="1">Nucleus</location>
    </subcellularLocation>
</comment>
<feature type="region of interest" description="Disordered" evidence="6">
    <location>
        <begin position="141"/>
        <end position="164"/>
    </location>
</feature>
<keyword evidence="10" id="KW-1185">Reference proteome</keyword>
<dbReference type="PANTHER" id="PTHR12748:SF0">
    <property type="entry name" value="ORIGIN RECOGNITION COMPLEX SUBUNIT 3"/>
    <property type="match status" value="1"/>
</dbReference>
<protein>
    <recommendedName>
        <fullName evidence="11">Origin recognition complex subunit</fullName>
    </recommendedName>
</protein>
<dbReference type="GO" id="GO:0006270">
    <property type="term" value="P:DNA replication initiation"/>
    <property type="evidence" value="ECO:0007669"/>
    <property type="project" value="TreeGrafter"/>
</dbReference>
<comment type="similarity">
    <text evidence="2">Belongs to the ORC3 family.</text>
</comment>
<sequence length="670" mass="75469">MEQKCYIYSPDDSDERASKRRRIACAAGWSLREQLYGEFWAPLEHRIQTQSTLEEADSTTLEKIIKFVSGAVVAPDRQEAVIPTGLILAGSSIASHRSFFDRLGRKIVLDTGSTFVLLTSGECLNLKALVKSLIKKLTSRVGGNDDEEDEEDEEDENHTGNVSRIGPKLRDYDLVRLQEWYSKTKVDSIVVAIQDSEAFDFSVLAEMAELLSSWMDRLPFLLLFGIATSSESFQSNLSGAALRLLKGEEFNVTQADDIFEKIFCTTVGSPEVSLYLGPDLSRRLVDRQKDHVQSVQDFSDAVKYAYMCHFYANPLSVFLSQSLAFGEMPHDVWEATRNLPSFRRWVNTLLEDGRAKEVRRLLESDRYLYDNIKHHIASGQTAMFKLVSATSVLAAIRVIVQKVPHVPRSSLYIRSTSGELNGSPLIREMLLMLSKVSSDTFSSVLTSMELLQNSYVPIDIAVYRRELDALIKRNPNSTPLRSQHDVKNNSLRTTIVAQKVQLSKHKSTLSELDSSYSELVRRFHDDVENYFEETLIDPRDLFLSEILLYDLKSPLSEVFAPKPRFAIERALSSPHDYLGCDCCSSSEGALSGTQPVTAILYQLYLESGSIINVNDLWMAFHAIIGEENDESESNAMALFEQALANLKFLGLVKESKRKADHISKTTWKGL</sequence>
<evidence type="ECO:0000313" key="9">
    <source>
        <dbReference type="EMBL" id="OCK81041.1"/>
    </source>
</evidence>
<proteinExistence type="inferred from homology"/>
<dbReference type="InterPro" id="IPR020795">
    <property type="entry name" value="ORC3"/>
</dbReference>
<feature type="domain" description="Origin recognition complex subunit 3 winged helix C-terminal" evidence="8">
    <location>
        <begin position="564"/>
        <end position="667"/>
    </location>
</feature>
<reference evidence="9 10" key="1">
    <citation type="journal article" date="2016" name="Nat. Commun.">
        <title>Ectomycorrhizal ecology is imprinted in the genome of the dominant symbiotic fungus Cenococcum geophilum.</title>
        <authorList>
            <consortium name="DOE Joint Genome Institute"/>
            <person name="Peter M."/>
            <person name="Kohler A."/>
            <person name="Ohm R.A."/>
            <person name="Kuo A."/>
            <person name="Krutzmann J."/>
            <person name="Morin E."/>
            <person name="Arend M."/>
            <person name="Barry K.W."/>
            <person name="Binder M."/>
            <person name="Choi C."/>
            <person name="Clum A."/>
            <person name="Copeland A."/>
            <person name="Grisel N."/>
            <person name="Haridas S."/>
            <person name="Kipfer T."/>
            <person name="LaButti K."/>
            <person name="Lindquist E."/>
            <person name="Lipzen A."/>
            <person name="Maire R."/>
            <person name="Meier B."/>
            <person name="Mihaltcheva S."/>
            <person name="Molinier V."/>
            <person name="Murat C."/>
            <person name="Poggeler S."/>
            <person name="Quandt C.A."/>
            <person name="Sperisen C."/>
            <person name="Tritt A."/>
            <person name="Tisserant E."/>
            <person name="Crous P.W."/>
            <person name="Henrissat B."/>
            <person name="Nehls U."/>
            <person name="Egli S."/>
            <person name="Spatafora J.W."/>
            <person name="Grigoriev I.V."/>
            <person name="Martin F.M."/>
        </authorList>
    </citation>
    <scope>NUCLEOTIDE SEQUENCE [LARGE SCALE GENOMIC DNA]</scope>
    <source>
        <strain evidence="9 10">CBS 459.81</strain>
    </source>
</reference>
<evidence type="ECO:0000259" key="8">
    <source>
        <dbReference type="Pfam" id="PF18137"/>
    </source>
</evidence>
<evidence type="ECO:0008006" key="11">
    <source>
        <dbReference type="Google" id="ProtNLM"/>
    </source>
</evidence>
<dbReference type="GO" id="GO:0031261">
    <property type="term" value="C:DNA replication preinitiation complex"/>
    <property type="evidence" value="ECO:0007669"/>
    <property type="project" value="TreeGrafter"/>
</dbReference>
<evidence type="ECO:0000256" key="4">
    <source>
        <dbReference type="ARBA" id="ARBA00023125"/>
    </source>
</evidence>
<gene>
    <name evidence="9" type="ORF">K432DRAFT_296423</name>
</gene>
<dbReference type="GO" id="GO:0005664">
    <property type="term" value="C:nuclear origin of replication recognition complex"/>
    <property type="evidence" value="ECO:0007669"/>
    <property type="project" value="InterPro"/>
</dbReference>
<dbReference type="Proteomes" id="UP000250266">
    <property type="component" value="Unassembled WGS sequence"/>
</dbReference>
<keyword evidence="3" id="KW-0235">DNA replication</keyword>
<dbReference type="OrthoDB" id="10265211at2759"/>
<feature type="domain" description="Origin recognition complex subunit 3 N-terminal" evidence="7">
    <location>
        <begin position="30"/>
        <end position="318"/>
    </location>
</feature>
<dbReference type="GO" id="GO:0005656">
    <property type="term" value="C:nuclear pre-replicative complex"/>
    <property type="evidence" value="ECO:0007669"/>
    <property type="project" value="TreeGrafter"/>
</dbReference>
<dbReference type="EMBL" id="KV744936">
    <property type="protein sequence ID" value="OCK81041.1"/>
    <property type="molecule type" value="Genomic_DNA"/>
</dbReference>
<organism evidence="9 10">
    <name type="scientific">Lepidopterella palustris CBS 459.81</name>
    <dbReference type="NCBI Taxonomy" id="1314670"/>
    <lineage>
        <taxon>Eukaryota</taxon>
        <taxon>Fungi</taxon>
        <taxon>Dikarya</taxon>
        <taxon>Ascomycota</taxon>
        <taxon>Pezizomycotina</taxon>
        <taxon>Dothideomycetes</taxon>
        <taxon>Pleosporomycetidae</taxon>
        <taxon>Mytilinidiales</taxon>
        <taxon>Argynnaceae</taxon>
        <taxon>Lepidopterella</taxon>
    </lineage>
</organism>
<dbReference type="AlphaFoldDB" id="A0A8E2EC44"/>
<evidence type="ECO:0000256" key="5">
    <source>
        <dbReference type="ARBA" id="ARBA00023242"/>
    </source>
</evidence>
<dbReference type="CDD" id="cd20704">
    <property type="entry name" value="Orc3"/>
    <property type="match status" value="1"/>
</dbReference>
<evidence type="ECO:0000259" key="7">
    <source>
        <dbReference type="Pfam" id="PF07034"/>
    </source>
</evidence>
<keyword evidence="5" id="KW-0539">Nucleus</keyword>
<accession>A0A8E2EC44</accession>
<evidence type="ECO:0000256" key="3">
    <source>
        <dbReference type="ARBA" id="ARBA00022705"/>
    </source>
</evidence>
<dbReference type="InterPro" id="IPR045667">
    <property type="entry name" value="ORC3_N"/>
</dbReference>
<feature type="compositionally biased region" description="Acidic residues" evidence="6">
    <location>
        <begin position="144"/>
        <end position="156"/>
    </location>
</feature>
<dbReference type="Pfam" id="PF07034">
    <property type="entry name" value="ORC3_N"/>
    <property type="match status" value="1"/>
</dbReference>
<dbReference type="InterPro" id="IPR040855">
    <property type="entry name" value="ORC_WH_C"/>
</dbReference>
<name>A0A8E2EC44_9PEZI</name>
<dbReference type="Pfam" id="PF18137">
    <property type="entry name" value="WHD_ORC"/>
    <property type="match status" value="1"/>
</dbReference>
<evidence type="ECO:0000256" key="2">
    <source>
        <dbReference type="ARBA" id="ARBA00010977"/>
    </source>
</evidence>
<dbReference type="GO" id="GO:0003688">
    <property type="term" value="F:DNA replication origin binding"/>
    <property type="evidence" value="ECO:0007669"/>
    <property type="project" value="TreeGrafter"/>
</dbReference>
<keyword evidence="4" id="KW-0238">DNA-binding</keyword>
<evidence type="ECO:0000313" key="10">
    <source>
        <dbReference type="Proteomes" id="UP000250266"/>
    </source>
</evidence>